<dbReference type="EMBL" id="CM026433">
    <property type="protein sequence ID" value="KAG0555310.1"/>
    <property type="molecule type" value="Genomic_DNA"/>
</dbReference>
<accession>A0A8T0G8C9</accession>
<reference evidence="2" key="1">
    <citation type="submission" date="2020-06" db="EMBL/GenBank/DDBJ databases">
        <title>WGS assembly of Ceratodon purpureus strain R40.</title>
        <authorList>
            <person name="Carey S.B."/>
            <person name="Jenkins J."/>
            <person name="Shu S."/>
            <person name="Lovell J.T."/>
            <person name="Sreedasyam A."/>
            <person name="Maumus F."/>
            <person name="Tiley G.P."/>
            <person name="Fernandez-Pozo N."/>
            <person name="Barry K."/>
            <person name="Chen C."/>
            <person name="Wang M."/>
            <person name="Lipzen A."/>
            <person name="Daum C."/>
            <person name="Saski C.A."/>
            <person name="Payton A.C."/>
            <person name="Mcbreen J.C."/>
            <person name="Conrad R.E."/>
            <person name="Kollar L.M."/>
            <person name="Olsson S."/>
            <person name="Huttunen S."/>
            <person name="Landis J.B."/>
            <person name="Wickett N.J."/>
            <person name="Johnson M.G."/>
            <person name="Rensing S.A."/>
            <person name="Grimwood J."/>
            <person name="Schmutz J."/>
            <person name="Mcdaniel S.F."/>
        </authorList>
    </citation>
    <scope>NUCLEOTIDE SEQUENCE</scope>
    <source>
        <strain evidence="2">R40</strain>
    </source>
</reference>
<dbReference type="InterPro" id="IPR022041">
    <property type="entry name" value="Methyltransf_FA"/>
</dbReference>
<feature type="domain" description="Farnesoic acid O-methyl transferase" evidence="1">
    <location>
        <begin position="116"/>
        <end position="251"/>
    </location>
</feature>
<name>A0A8T0G8C9_CERPU</name>
<proteinExistence type="predicted"/>
<dbReference type="Proteomes" id="UP000822688">
    <property type="component" value="Chromosome 12"/>
</dbReference>
<dbReference type="Pfam" id="PF12248">
    <property type="entry name" value="Methyltransf_FA"/>
    <property type="match status" value="1"/>
</dbReference>
<dbReference type="PANTHER" id="PTHR47457:SF1">
    <property type="entry name" value="BTB DOMAIN-CONTAINING PROTEIN-RELATED"/>
    <property type="match status" value="1"/>
</dbReference>
<sequence>MDAFYGEPSCTLCRIRDVLSCGVSTSNNSTCTHLPGFHEKHGFCETLLSTVWNTQSDSTAQMPLVISKGNHHSAHNRSKEHTTCGRKHITNLLIESMVSESKFLEPVVLPPMRGLYNWGQHFELPEQGRGCVSFTADTSNDVHVAISTYPESMDPMYEVVVGGWTNTTSVVRRRSQGPILCTVPVGLKKPVPDAVDNLWVSIDKNTQLIQVGRGSQPSSESLFCIYKDPQFLCKAQYICFTTWDAPATYSNIKVSAIE</sequence>
<organism evidence="2 3">
    <name type="scientific">Ceratodon purpureus</name>
    <name type="common">Fire moss</name>
    <name type="synonym">Dicranum purpureum</name>
    <dbReference type="NCBI Taxonomy" id="3225"/>
    <lineage>
        <taxon>Eukaryota</taxon>
        <taxon>Viridiplantae</taxon>
        <taxon>Streptophyta</taxon>
        <taxon>Embryophyta</taxon>
        <taxon>Bryophyta</taxon>
        <taxon>Bryophytina</taxon>
        <taxon>Bryopsida</taxon>
        <taxon>Dicranidae</taxon>
        <taxon>Pseudoditrichales</taxon>
        <taxon>Ditrichaceae</taxon>
        <taxon>Ceratodon</taxon>
    </lineage>
</organism>
<evidence type="ECO:0000313" key="2">
    <source>
        <dbReference type="EMBL" id="KAG0555310.1"/>
    </source>
</evidence>
<dbReference type="AlphaFoldDB" id="A0A8T0G8C9"/>
<dbReference type="PANTHER" id="PTHR47457">
    <property type="entry name" value="OS05G0345500 PROTEIN"/>
    <property type="match status" value="1"/>
</dbReference>
<evidence type="ECO:0000259" key="1">
    <source>
        <dbReference type="Pfam" id="PF12248"/>
    </source>
</evidence>
<comment type="caution">
    <text evidence="2">The sequence shown here is derived from an EMBL/GenBank/DDBJ whole genome shotgun (WGS) entry which is preliminary data.</text>
</comment>
<protein>
    <recommendedName>
        <fullName evidence="1">Farnesoic acid O-methyl transferase domain-containing protein</fullName>
    </recommendedName>
</protein>
<keyword evidence="3" id="KW-1185">Reference proteome</keyword>
<gene>
    <name evidence="2" type="ORF">KC19_12G159600</name>
</gene>
<evidence type="ECO:0000313" key="3">
    <source>
        <dbReference type="Proteomes" id="UP000822688"/>
    </source>
</evidence>